<reference evidence="1" key="1">
    <citation type="journal article" date="2015" name="J. Virol.">
        <title>Genomic and Proteomic Analyses Indicate that Banchine and Campoplegine Polydnaviruses Have Similar, if Not Identical, Viral Ancestors.</title>
        <authorList>
            <person name="Beliveau C."/>
            <person name="Cohen A."/>
            <person name="Stewart D."/>
            <person name="Periquet G."/>
            <person name="Djoumad A."/>
            <person name="Kuhn L."/>
            <person name="Stoltz D."/>
            <person name="Volkoff A.-N."/>
            <person name="Herniou E."/>
            <person name="Drezen J.-M."/>
            <person name="Cusson M."/>
        </authorList>
    </citation>
    <scope>NUCLEOTIDE SEQUENCE</scope>
</reference>
<name>A0A0F6T1C7_9HYME</name>
<dbReference type="AlphaFoldDB" id="A0A0F6T1C7"/>
<accession>A0A0F6T1C7</accession>
<organism evidence="1">
    <name type="scientific">Glypta fumiferanae</name>
    <dbReference type="NCBI Taxonomy" id="389681"/>
    <lineage>
        <taxon>Eukaryota</taxon>
        <taxon>Metazoa</taxon>
        <taxon>Ecdysozoa</taxon>
        <taxon>Arthropoda</taxon>
        <taxon>Hexapoda</taxon>
        <taxon>Insecta</taxon>
        <taxon>Pterygota</taxon>
        <taxon>Neoptera</taxon>
        <taxon>Endopterygota</taxon>
        <taxon>Hymenoptera</taxon>
        <taxon>Apocrita</taxon>
        <taxon>Ichneumonoidea</taxon>
        <taxon>Ichneumonidae</taxon>
        <taxon>Banchinae</taxon>
        <taxon>Glypta</taxon>
    </lineage>
</organism>
<sequence length="173" mass="19890">MNPLELLVEELSCLETLSKNPKINMLMEQNNLRDNMICQIFETLKFRNGVVFDRNSVHEAIEKSAKVKRLLASRIAQLHALLSSSLVMTSKTHENLCAIRLLLRLHKHLQVEIDRSSADRLLDILKDISTVAPNSVVDDIRKKYYKYIVGFTPINRHLAKMSFPYVTTIIDKS</sequence>
<proteinExistence type="predicted"/>
<evidence type="ECO:0000313" key="1">
    <source>
        <dbReference type="EMBL" id="AKD28034.1"/>
    </source>
</evidence>
<gene>
    <name evidence="1" type="primary">U2</name>
</gene>
<dbReference type="EMBL" id="KP706797">
    <property type="protein sequence ID" value="AKD28034.1"/>
    <property type="molecule type" value="Genomic_DNA"/>
</dbReference>
<protein>
    <submittedName>
        <fullName evidence="1">Uncharacterized protein</fullName>
    </submittedName>
</protein>